<dbReference type="Proteomes" id="UP001595923">
    <property type="component" value="Unassembled WGS sequence"/>
</dbReference>
<evidence type="ECO:0000313" key="5">
    <source>
        <dbReference type="Proteomes" id="UP001595923"/>
    </source>
</evidence>
<evidence type="ECO:0000256" key="3">
    <source>
        <dbReference type="SAM" id="MobiDB-lite"/>
    </source>
</evidence>
<comment type="similarity">
    <text evidence="1">Belongs to the F420H(2)-dependent quinone reductase family.</text>
</comment>
<dbReference type="InterPro" id="IPR012349">
    <property type="entry name" value="Split_barrel_FMN-bd"/>
</dbReference>
<keyword evidence="5" id="KW-1185">Reference proteome</keyword>
<evidence type="ECO:0000313" key="4">
    <source>
        <dbReference type="EMBL" id="MFC4563019.1"/>
    </source>
</evidence>
<feature type="region of interest" description="Disordered" evidence="3">
    <location>
        <begin position="1"/>
        <end position="20"/>
    </location>
</feature>
<evidence type="ECO:0000256" key="1">
    <source>
        <dbReference type="ARBA" id="ARBA00008710"/>
    </source>
</evidence>
<proteinExistence type="inferred from homology"/>
<gene>
    <name evidence="4" type="ORF">ACFO4E_14235</name>
</gene>
<evidence type="ECO:0000256" key="2">
    <source>
        <dbReference type="ARBA" id="ARBA00049106"/>
    </source>
</evidence>
<dbReference type="RefSeq" id="WP_378574714.1">
    <property type="nucleotide sequence ID" value="NZ_JBHSFQ010000012.1"/>
</dbReference>
<protein>
    <submittedName>
        <fullName evidence="4">Nitroreductase family deazaflavin-dependent oxidoreductase</fullName>
    </submittedName>
</protein>
<accession>A0ABV9DXG4</accession>
<dbReference type="InterPro" id="IPR004378">
    <property type="entry name" value="F420H2_quin_Rdtase"/>
</dbReference>
<dbReference type="Gene3D" id="2.30.110.10">
    <property type="entry name" value="Electron Transport, Fmn-binding Protein, Chain A"/>
    <property type="match status" value="1"/>
</dbReference>
<reference evidence="5" key="1">
    <citation type="journal article" date="2019" name="Int. J. Syst. Evol. Microbiol.">
        <title>The Global Catalogue of Microorganisms (GCM) 10K type strain sequencing project: providing services to taxonomists for standard genome sequencing and annotation.</title>
        <authorList>
            <consortium name="The Broad Institute Genomics Platform"/>
            <consortium name="The Broad Institute Genome Sequencing Center for Infectious Disease"/>
            <person name="Wu L."/>
            <person name="Ma J."/>
        </authorList>
    </citation>
    <scope>NUCLEOTIDE SEQUENCE [LARGE SCALE GENOMIC DNA]</scope>
    <source>
        <strain evidence="5">XZYJ18</strain>
    </source>
</reference>
<comment type="catalytic activity">
    <reaction evidence="2">
        <text>oxidized coenzyme F420-(gamma-L-Glu)(n) + a quinol + H(+) = reduced coenzyme F420-(gamma-L-Glu)(n) + a quinone</text>
        <dbReference type="Rhea" id="RHEA:39663"/>
        <dbReference type="Rhea" id="RHEA-COMP:12939"/>
        <dbReference type="Rhea" id="RHEA-COMP:14378"/>
        <dbReference type="ChEBI" id="CHEBI:15378"/>
        <dbReference type="ChEBI" id="CHEBI:24646"/>
        <dbReference type="ChEBI" id="CHEBI:132124"/>
        <dbReference type="ChEBI" id="CHEBI:133980"/>
        <dbReference type="ChEBI" id="CHEBI:139511"/>
    </reaction>
</comment>
<comment type="caution">
    <text evidence="4">The sequence shown here is derived from an EMBL/GenBank/DDBJ whole genome shotgun (WGS) entry which is preliminary data.</text>
</comment>
<name>A0ABV9DXG4_9ACTN</name>
<dbReference type="EMBL" id="JBHSFQ010000012">
    <property type="protein sequence ID" value="MFC4563019.1"/>
    <property type="molecule type" value="Genomic_DNA"/>
</dbReference>
<dbReference type="PANTHER" id="PTHR39428">
    <property type="entry name" value="F420H(2)-DEPENDENT QUINONE REDUCTASE RV1261C"/>
    <property type="match status" value="1"/>
</dbReference>
<dbReference type="Pfam" id="PF04075">
    <property type="entry name" value="F420H2_quin_red"/>
    <property type="match status" value="1"/>
</dbReference>
<sequence length="151" mass="16165">MSNDTTGDAPEAAGPTASPFNVPVIEEFRANGGRVGGMFDGAPLLLLTHTGAKSGRLRVNPLRYMSDGDRVVVFATNAGAADDPLWYRNVLANPKVTVEVGADAFPATAIPARGAERDRLWARIEAEDPAFAEYRRSTERTIPVVLLERAG</sequence>
<dbReference type="PANTHER" id="PTHR39428:SF1">
    <property type="entry name" value="F420H(2)-DEPENDENT QUINONE REDUCTASE RV1261C"/>
    <property type="match status" value="1"/>
</dbReference>
<organism evidence="4 5">
    <name type="scientific">Nocardiopsis mangrovi</name>
    <dbReference type="NCBI Taxonomy" id="1179818"/>
    <lineage>
        <taxon>Bacteria</taxon>
        <taxon>Bacillati</taxon>
        <taxon>Actinomycetota</taxon>
        <taxon>Actinomycetes</taxon>
        <taxon>Streptosporangiales</taxon>
        <taxon>Nocardiopsidaceae</taxon>
        <taxon>Nocardiopsis</taxon>
    </lineage>
</organism>
<dbReference type="SUPFAM" id="SSF50475">
    <property type="entry name" value="FMN-binding split barrel"/>
    <property type="match status" value="1"/>
</dbReference>
<dbReference type="NCBIfam" id="TIGR00026">
    <property type="entry name" value="hi_GC_TIGR00026"/>
    <property type="match status" value="1"/>
</dbReference>